<dbReference type="PANTHER" id="PTHR31686:SF1">
    <property type="entry name" value="SULFITE EFFLUX PUMP SSU1"/>
    <property type="match status" value="1"/>
</dbReference>
<feature type="transmembrane region" description="Helical" evidence="8">
    <location>
        <begin position="288"/>
        <end position="308"/>
    </location>
</feature>
<comment type="subcellular location">
    <subcellularLocation>
        <location evidence="1">Cell membrane</location>
        <topology evidence="1">Multi-pass membrane protein</topology>
    </subcellularLocation>
</comment>
<dbReference type="InterPro" id="IPR004695">
    <property type="entry name" value="SLAC1/Mae1/Ssu1/TehA"/>
</dbReference>
<evidence type="ECO:0000313" key="10">
    <source>
        <dbReference type="Proteomes" id="UP001176021"/>
    </source>
</evidence>
<keyword evidence="4" id="KW-1003">Cell membrane</keyword>
<keyword evidence="6 8" id="KW-1133">Transmembrane helix</keyword>
<comment type="similarity">
    <text evidence="2">Belongs to the tellurite-resistance/dicarboxylate transporter (TDT) family.</text>
</comment>
<organism evidence="9 10">
    <name type="scientific">Desulfosporosinus nitroreducens</name>
    <dbReference type="NCBI Taxonomy" id="2018668"/>
    <lineage>
        <taxon>Bacteria</taxon>
        <taxon>Bacillati</taxon>
        <taxon>Bacillota</taxon>
        <taxon>Clostridia</taxon>
        <taxon>Eubacteriales</taxon>
        <taxon>Desulfitobacteriaceae</taxon>
        <taxon>Desulfosporosinus</taxon>
    </lineage>
</organism>
<comment type="caution">
    <text evidence="9">The sequence shown here is derived from an EMBL/GenBank/DDBJ whole genome shotgun (WGS) entry which is preliminary data.</text>
</comment>
<feature type="transmembrane region" description="Helical" evidence="8">
    <location>
        <begin position="181"/>
        <end position="209"/>
    </location>
</feature>
<dbReference type="EMBL" id="JAMJEV010000004">
    <property type="protein sequence ID" value="MDO0822296.1"/>
    <property type="molecule type" value="Genomic_DNA"/>
</dbReference>
<gene>
    <name evidence="9" type="ORF">M8H41_05440</name>
</gene>
<feature type="transmembrane region" description="Helical" evidence="8">
    <location>
        <begin position="108"/>
        <end position="132"/>
    </location>
</feature>
<protein>
    <submittedName>
        <fullName evidence="9">C4-dicarboxylate ABC transporter</fullName>
    </submittedName>
</protein>
<keyword evidence="7 8" id="KW-0472">Membrane</keyword>
<keyword evidence="3" id="KW-0813">Transport</keyword>
<evidence type="ECO:0000256" key="7">
    <source>
        <dbReference type="ARBA" id="ARBA00023136"/>
    </source>
</evidence>
<proteinExistence type="inferred from homology"/>
<evidence type="ECO:0000256" key="4">
    <source>
        <dbReference type="ARBA" id="ARBA00022475"/>
    </source>
</evidence>
<feature type="transmembrane region" description="Helical" evidence="8">
    <location>
        <begin position="260"/>
        <end position="281"/>
    </location>
</feature>
<evidence type="ECO:0000256" key="5">
    <source>
        <dbReference type="ARBA" id="ARBA00022692"/>
    </source>
</evidence>
<evidence type="ECO:0000256" key="8">
    <source>
        <dbReference type="SAM" id="Phobius"/>
    </source>
</evidence>
<dbReference type="Pfam" id="PF03595">
    <property type="entry name" value="SLAC1"/>
    <property type="match status" value="1"/>
</dbReference>
<feature type="transmembrane region" description="Helical" evidence="8">
    <location>
        <begin position="221"/>
        <end position="240"/>
    </location>
</feature>
<dbReference type="Proteomes" id="UP001176021">
    <property type="component" value="Unassembled WGS sequence"/>
</dbReference>
<evidence type="ECO:0000313" key="9">
    <source>
        <dbReference type="EMBL" id="MDO0822296.1"/>
    </source>
</evidence>
<sequence length="370" mass="40663">MLERHVIKHLAPGWFAVVMGTGGLANILYQWKYVFPAGNVLSLAVAALADILYFLVLVPWIIRWISFFEYVRRDLHHPVASNFFVTMPVATIIVGTNIYTIWSQYLGGSLTFIITTIAWMIGLAGVTFFSFYTTFRIIQVEVAPKPETTNFSWIMAPIANMATLLLGNVVLIQSLSYKPAWSMSIFIINTIMLGIGFFLFIFISAVIFVRLAQHALPPAELTPSFGILLSAVGLAAIAIIDIAKNAENLGILTSIDLAYLGATIIWGFGVWVIGITGLIFIHHMRRGGIPFGLGWWAFIFPLAAYTIASQKIASIYLTPLTYGFSALLTFSLALLWSYVFIKTMAGALSGKLFMGSPISQPVGKTVIAKS</sequence>
<feature type="transmembrane region" description="Helical" evidence="8">
    <location>
        <begin position="320"/>
        <end position="341"/>
    </location>
</feature>
<evidence type="ECO:0000256" key="1">
    <source>
        <dbReference type="ARBA" id="ARBA00004651"/>
    </source>
</evidence>
<feature type="transmembrane region" description="Helical" evidence="8">
    <location>
        <begin position="83"/>
        <end position="102"/>
    </location>
</feature>
<feature type="transmembrane region" description="Helical" evidence="8">
    <location>
        <begin position="12"/>
        <end position="29"/>
    </location>
</feature>
<feature type="transmembrane region" description="Helical" evidence="8">
    <location>
        <begin position="153"/>
        <end position="175"/>
    </location>
</feature>
<evidence type="ECO:0000256" key="2">
    <source>
        <dbReference type="ARBA" id="ARBA00008566"/>
    </source>
</evidence>
<keyword evidence="10" id="KW-1185">Reference proteome</keyword>
<accession>A0ABT8QLW7</accession>
<dbReference type="InterPro" id="IPR051629">
    <property type="entry name" value="Sulfite_efflux_TDT"/>
</dbReference>
<evidence type="ECO:0000256" key="6">
    <source>
        <dbReference type="ARBA" id="ARBA00022989"/>
    </source>
</evidence>
<reference evidence="9" key="1">
    <citation type="submission" date="2022-05" db="EMBL/GenBank/DDBJ databases">
        <title>Expanded diversity of anoxic marine methylotrophy in a Black Sea sulfate reducing microorganism.</title>
        <authorList>
            <person name="Fischer P.Q."/>
            <person name="Stams A.J.M."/>
            <person name="Villanueva L."/>
            <person name="Sousa D.Z."/>
        </authorList>
    </citation>
    <scope>NUCLEOTIDE SEQUENCE</scope>
    <source>
        <strain evidence="9">P130</strain>
    </source>
</reference>
<evidence type="ECO:0000256" key="3">
    <source>
        <dbReference type="ARBA" id="ARBA00022448"/>
    </source>
</evidence>
<dbReference type="RefSeq" id="WP_252467718.1">
    <property type="nucleotide sequence ID" value="NZ_JAMHFY010000003.1"/>
</dbReference>
<feature type="transmembrane region" description="Helical" evidence="8">
    <location>
        <begin position="41"/>
        <end position="62"/>
    </location>
</feature>
<name>A0ABT8QLW7_9FIRM</name>
<dbReference type="InterPro" id="IPR038665">
    <property type="entry name" value="Voltage-dep_anion_channel_sf"/>
</dbReference>
<keyword evidence="5 8" id="KW-0812">Transmembrane</keyword>
<dbReference type="CDD" id="cd09321">
    <property type="entry name" value="TDT_like_3"/>
    <property type="match status" value="1"/>
</dbReference>
<dbReference type="PANTHER" id="PTHR31686">
    <property type="match status" value="1"/>
</dbReference>
<dbReference type="Gene3D" id="1.50.10.150">
    <property type="entry name" value="Voltage-dependent anion channel"/>
    <property type="match status" value="1"/>
</dbReference>